<dbReference type="Proteomes" id="UP000243498">
    <property type="component" value="Unassembled WGS sequence"/>
</dbReference>
<name>A0A166YS78_METRR</name>
<keyword evidence="3" id="KW-1185">Reference proteome</keyword>
<evidence type="ECO:0000256" key="1">
    <source>
        <dbReference type="SAM" id="MobiDB-lite"/>
    </source>
</evidence>
<accession>A0A166YS78</accession>
<gene>
    <name evidence="2" type="ORF">NOR_07224</name>
</gene>
<proteinExistence type="predicted"/>
<reference evidence="2 3" key="1">
    <citation type="journal article" date="2016" name="Genome Biol. Evol.">
        <title>Divergent and convergent evolution of fungal pathogenicity.</title>
        <authorList>
            <person name="Shang Y."/>
            <person name="Xiao G."/>
            <person name="Zheng P."/>
            <person name="Cen K."/>
            <person name="Zhan S."/>
            <person name="Wang C."/>
        </authorList>
    </citation>
    <scope>NUCLEOTIDE SEQUENCE [LARGE SCALE GENOMIC DNA]</scope>
    <source>
        <strain evidence="2 3">RCEF 4871</strain>
    </source>
</reference>
<feature type="region of interest" description="Disordered" evidence="1">
    <location>
        <begin position="78"/>
        <end position="97"/>
    </location>
</feature>
<protein>
    <submittedName>
        <fullName evidence="2">Uncharacterized protein</fullName>
    </submittedName>
</protein>
<dbReference type="OrthoDB" id="10284803at2759"/>
<dbReference type="AlphaFoldDB" id="A0A166YS78"/>
<evidence type="ECO:0000313" key="2">
    <source>
        <dbReference type="EMBL" id="OAA37208.1"/>
    </source>
</evidence>
<evidence type="ECO:0000313" key="3">
    <source>
        <dbReference type="Proteomes" id="UP000243498"/>
    </source>
</evidence>
<dbReference type="EMBL" id="AZHC01000031">
    <property type="protein sequence ID" value="OAA37208.1"/>
    <property type="molecule type" value="Genomic_DNA"/>
</dbReference>
<feature type="compositionally biased region" description="Basic and acidic residues" evidence="1">
    <location>
        <begin position="84"/>
        <end position="97"/>
    </location>
</feature>
<organism evidence="2 3">
    <name type="scientific">Metarhizium rileyi (strain RCEF 4871)</name>
    <name type="common">Nomuraea rileyi</name>
    <dbReference type="NCBI Taxonomy" id="1649241"/>
    <lineage>
        <taxon>Eukaryota</taxon>
        <taxon>Fungi</taxon>
        <taxon>Dikarya</taxon>
        <taxon>Ascomycota</taxon>
        <taxon>Pezizomycotina</taxon>
        <taxon>Sordariomycetes</taxon>
        <taxon>Hypocreomycetidae</taxon>
        <taxon>Hypocreales</taxon>
        <taxon>Clavicipitaceae</taxon>
        <taxon>Metarhizium</taxon>
    </lineage>
</organism>
<comment type="caution">
    <text evidence="2">The sequence shown here is derived from an EMBL/GenBank/DDBJ whole genome shotgun (WGS) entry which is preliminary data.</text>
</comment>
<sequence>MILAGRAARLALRPTLCHRGVSPAARRAYVDVKGASKASQPAKPGEVQSNTTLLMTGLAGVGLAACYFIFLSRPDVVASEATGDPDKAKNPKMKGER</sequence>